<reference evidence="3" key="1">
    <citation type="submission" date="2021-07" db="EMBL/GenBank/DDBJ databases">
        <title>Pseudohoeflea marina sp. nov. a polyhydroxyalcanoate-producing bacterium.</title>
        <authorList>
            <person name="Zheng W."/>
            <person name="Yu S."/>
            <person name="Huang Y."/>
        </authorList>
    </citation>
    <scope>NUCLEOTIDE SEQUENCE</scope>
    <source>
        <strain evidence="3">DP4N28-3</strain>
    </source>
</reference>
<dbReference type="Pfam" id="PF03591">
    <property type="entry name" value="AzlC"/>
    <property type="match status" value="1"/>
</dbReference>
<keyword evidence="2" id="KW-0812">Transmembrane</keyword>
<evidence type="ECO:0000256" key="1">
    <source>
        <dbReference type="SAM" id="MobiDB-lite"/>
    </source>
</evidence>
<feature type="transmembrane region" description="Helical" evidence="2">
    <location>
        <begin position="194"/>
        <end position="212"/>
    </location>
</feature>
<keyword evidence="2" id="KW-0472">Membrane</keyword>
<name>A0ABS6WRC5_9HYPH</name>
<organism evidence="3 4">
    <name type="scientific">Pseudohoeflea coraliihabitans</name>
    <dbReference type="NCBI Taxonomy" id="2860393"/>
    <lineage>
        <taxon>Bacteria</taxon>
        <taxon>Pseudomonadati</taxon>
        <taxon>Pseudomonadota</taxon>
        <taxon>Alphaproteobacteria</taxon>
        <taxon>Hyphomicrobiales</taxon>
        <taxon>Rhizobiaceae</taxon>
        <taxon>Pseudohoeflea</taxon>
    </lineage>
</organism>
<dbReference type="Proteomes" id="UP001430804">
    <property type="component" value="Unassembled WGS sequence"/>
</dbReference>
<dbReference type="EMBL" id="JAHWQX010000003">
    <property type="protein sequence ID" value="MBW3098509.1"/>
    <property type="molecule type" value="Genomic_DNA"/>
</dbReference>
<feature type="region of interest" description="Disordered" evidence="1">
    <location>
        <begin position="241"/>
        <end position="263"/>
    </location>
</feature>
<accession>A0ABS6WRC5</accession>
<comment type="caution">
    <text evidence="3">The sequence shown here is derived from an EMBL/GenBank/DDBJ whole genome shotgun (WGS) entry which is preliminary data.</text>
</comment>
<evidence type="ECO:0000313" key="3">
    <source>
        <dbReference type="EMBL" id="MBW3098509.1"/>
    </source>
</evidence>
<dbReference type="InterPro" id="IPR011606">
    <property type="entry name" value="Brnchd-chn_aa_trnsp_permease"/>
</dbReference>
<feature type="transmembrane region" description="Helical" evidence="2">
    <location>
        <begin position="51"/>
        <end position="71"/>
    </location>
</feature>
<evidence type="ECO:0000256" key="2">
    <source>
        <dbReference type="SAM" id="Phobius"/>
    </source>
</evidence>
<feature type="transmembrane region" description="Helical" evidence="2">
    <location>
        <begin position="106"/>
        <end position="126"/>
    </location>
</feature>
<feature type="transmembrane region" description="Helical" evidence="2">
    <location>
        <begin position="218"/>
        <end position="236"/>
    </location>
</feature>
<protein>
    <submittedName>
        <fullName evidence="3">AzlC family ABC transporter permease</fullName>
    </submittedName>
</protein>
<dbReference type="RefSeq" id="WP_219202583.1">
    <property type="nucleotide sequence ID" value="NZ_JAHWQX010000003.1"/>
</dbReference>
<feature type="transmembrane region" description="Helical" evidence="2">
    <location>
        <begin position="169"/>
        <end position="187"/>
    </location>
</feature>
<gene>
    <name evidence="3" type="ORF">KY465_14590</name>
</gene>
<feature type="transmembrane region" description="Helical" evidence="2">
    <location>
        <begin position="20"/>
        <end position="39"/>
    </location>
</feature>
<feature type="transmembrane region" description="Helical" evidence="2">
    <location>
        <begin position="78"/>
        <end position="100"/>
    </location>
</feature>
<proteinExistence type="predicted"/>
<keyword evidence="4" id="KW-1185">Reference proteome</keyword>
<sequence length="263" mass="28486">MTTASERAGAYWFLQGMRGIFSLPALILITSFVGFTGFASEAGLLLEHAVFMTGIVWALPAMVLLISSILANASLPAAFLTVTLSSIRLLPMVAALIPEIRGRKTSIWVLLFASHFIAVTAWVFTMERIRSVPVDQRLRFFLGFALTLTTTVTAVVAAVFVFVEKLPPIVAGTLFFLTPIYFLTSIWASARDRIAHYAMIAGLLGAPLFHLIAPDFDILYTGIVAGTLAFAFDRLVGRRRKPAADAEETGQGTGAAADEGRDR</sequence>
<feature type="transmembrane region" description="Helical" evidence="2">
    <location>
        <begin position="138"/>
        <end position="163"/>
    </location>
</feature>
<keyword evidence="2" id="KW-1133">Transmembrane helix</keyword>
<evidence type="ECO:0000313" key="4">
    <source>
        <dbReference type="Proteomes" id="UP001430804"/>
    </source>
</evidence>